<organism evidence="1 2">
    <name type="scientific">Neurospora intermedia</name>
    <dbReference type="NCBI Taxonomy" id="5142"/>
    <lineage>
        <taxon>Eukaryota</taxon>
        <taxon>Fungi</taxon>
        <taxon>Dikarya</taxon>
        <taxon>Ascomycota</taxon>
        <taxon>Pezizomycotina</taxon>
        <taxon>Sordariomycetes</taxon>
        <taxon>Sordariomycetidae</taxon>
        <taxon>Sordariales</taxon>
        <taxon>Sordariaceae</taxon>
        <taxon>Neurospora</taxon>
    </lineage>
</organism>
<feature type="non-terminal residue" evidence="1">
    <location>
        <position position="1"/>
    </location>
</feature>
<reference evidence="1 2" key="1">
    <citation type="submission" date="2023-09" db="EMBL/GenBank/DDBJ databases">
        <title>Multi-omics analysis of a traditional fermented food reveals byproduct-associated fungal strains for waste-to-food upcycling.</title>
        <authorList>
            <consortium name="Lawrence Berkeley National Laboratory"/>
            <person name="Rekdal V.M."/>
            <person name="Villalobos-Escobedo J.M."/>
            <person name="Rodriguez-Valeron N."/>
            <person name="Garcia M.O."/>
            <person name="Vasquez D.P."/>
            <person name="Damayanti I."/>
            <person name="Sorensen P.M."/>
            <person name="Baidoo E.E."/>
            <person name="De Carvalho A.C."/>
            <person name="Riley R."/>
            <person name="Lipzen A."/>
            <person name="He G."/>
            <person name="Yan M."/>
            <person name="Haridas S."/>
            <person name="Daum C."/>
            <person name="Yoshinaga Y."/>
            <person name="Ng V."/>
            <person name="Grigoriev I.V."/>
            <person name="Munk R."/>
            <person name="Nuraida L."/>
            <person name="Wijaya C.H."/>
            <person name="Morales P.-C."/>
            <person name="Keasling J.D."/>
        </authorList>
    </citation>
    <scope>NUCLEOTIDE SEQUENCE [LARGE SCALE GENOMIC DNA]</scope>
    <source>
        <strain evidence="1 2">FGSC 2613</strain>
    </source>
</reference>
<accession>A0ABR3DP12</accession>
<keyword evidence="2" id="KW-1185">Reference proteome</keyword>
<name>A0ABR3DP12_NEUIN</name>
<feature type="non-terminal residue" evidence="1">
    <location>
        <position position="67"/>
    </location>
</feature>
<protein>
    <submittedName>
        <fullName evidence="1">Uncharacterized protein</fullName>
    </submittedName>
</protein>
<proteinExistence type="predicted"/>
<dbReference type="Proteomes" id="UP001451303">
    <property type="component" value="Unassembled WGS sequence"/>
</dbReference>
<dbReference type="EMBL" id="JAVLET010000002">
    <property type="protein sequence ID" value="KAL0474102.1"/>
    <property type="molecule type" value="Genomic_DNA"/>
</dbReference>
<sequence length="67" mass="7875">KAFIKKTGSLNYISTGMRLNITFTINKLYEGNTKPIDLYKIVIKYPFYYLIKTPNLKILLNRKANLF</sequence>
<evidence type="ECO:0000313" key="2">
    <source>
        <dbReference type="Proteomes" id="UP001451303"/>
    </source>
</evidence>
<comment type="caution">
    <text evidence="1">The sequence shown here is derived from an EMBL/GenBank/DDBJ whole genome shotgun (WGS) entry which is preliminary data.</text>
</comment>
<evidence type="ECO:0000313" key="1">
    <source>
        <dbReference type="EMBL" id="KAL0474102.1"/>
    </source>
</evidence>
<gene>
    <name evidence="1" type="ORF">QR685DRAFT_419281</name>
</gene>